<comment type="similarity">
    <text evidence="3">Belongs to the ribose 5-phosphate isomerase family.</text>
</comment>
<dbReference type="FunFam" id="3.40.50.1360:FF:000001">
    <property type="entry name" value="Ribose-5-phosphate isomerase A"/>
    <property type="match status" value="1"/>
</dbReference>
<feature type="binding site" evidence="3">
    <location>
        <begin position="107"/>
        <end position="110"/>
    </location>
    <ligand>
        <name>substrate</name>
    </ligand>
</feature>
<dbReference type="InterPro" id="IPR020672">
    <property type="entry name" value="Ribose5P_isomerase_typA_subgr"/>
</dbReference>
<comment type="subunit">
    <text evidence="3">Homodimer.</text>
</comment>
<dbReference type="STRING" id="546874.SAMN04488544_2267"/>
<dbReference type="Gene3D" id="3.30.70.260">
    <property type="match status" value="1"/>
</dbReference>
<organism evidence="4 5">
    <name type="scientific">Microlunatus sagamiharensis</name>
    <dbReference type="NCBI Taxonomy" id="546874"/>
    <lineage>
        <taxon>Bacteria</taxon>
        <taxon>Bacillati</taxon>
        <taxon>Actinomycetota</taxon>
        <taxon>Actinomycetes</taxon>
        <taxon>Propionibacteriales</taxon>
        <taxon>Propionibacteriaceae</taxon>
        <taxon>Microlunatus</taxon>
    </lineage>
</organism>
<comment type="function">
    <text evidence="3">Catalyzes the reversible conversion of ribose-5-phosphate to ribulose 5-phosphate.</text>
</comment>
<keyword evidence="5" id="KW-1185">Reference proteome</keyword>
<dbReference type="CDD" id="cd01398">
    <property type="entry name" value="RPI_A"/>
    <property type="match status" value="1"/>
</dbReference>
<dbReference type="PANTHER" id="PTHR11934">
    <property type="entry name" value="RIBOSE-5-PHOSPHATE ISOMERASE"/>
    <property type="match status" value="1"/>
</dbReference>
<proteinExistence type="inferred from homology"/>
<dbReference type="Pfam" id="PF06026">
    <property type="entry name" value="Rib_5-P_isom_A"/>
    <property type="match status" value="1"/>
</dbReference>
<feature type="binding site" evidence="3">
    <location>
        <begin position="94"/>
        <end position="97"/>
    </location>
    <ligand>
        <name>substrate</name>
    </ligand>
</feature>
<protein>
    <recommendedName>
        <fullName evidence="3">Ribose-5-phosphate isomerase A</fullName>
        <ecNumber evidence="3">5.3.1.6</ecNumber>
    </recommendedName>
    <alternativeName>
        <fullName evidence="3">Phosphoriboisomerase A</fullName>
        <shortName evidence="3">PRI</shortName>
    </alternativeName>
</protein>
<dbReference type="UniPathway" id="UPA00115">
    <property type="reaction ID" value="UER00412"/>
</dbReference>
<sequence>MTATTPIATSSDQDRAKLAAGRFAADRYCFDGARLGLGSGTTSHYFVRALAEKVRDGLQVVGVPTSNGTRDLALSLGITLVDLDDIDQLDVCIDGPDEIDPDGSMIKGGGACLLWEKLVARTSARMVVVADHTKAVAGLGAFPLPVEIVQFSWGTTTKAVRALLVEHGYPADLRIVRRERDGSPVVTDNGNFIIDVQLDEARDAAALTVELNQIPGVVENGFFVGIADEVVFGWPDGSAGAFDFPLTLPLTQPAR</sequence>
<dbReference type="PANTHER" id="PTHR11934:SF0">
    <property type="entry name" value="RIBOSE-5-PHOSPHATE ISOMERASE"/>
    <property type="match status" value="1"/>
</dbReference>
<dbReference type="GO" id="GO:0006014">
    <property type="term" value="P:D-ribose metabolic process"/>
    <property type="evidence" value="ECO:0007669"/>
    <property type="project" value="TreeGrafter"/>
</dbReference>
<dbReference type="EMBL" id="LT629799">
    <property type="protein sequence ID" value="SDU93835.1"/>
    <property type="molecule type" value="Genomic_DNA"/>
</dbReference>
<dbReference type="NCBIfam" id="NF001924">
    <property type="entry name" value="PRK00702.1"/>
    <property type="match status" value="1"/>
</dbReference>
<dbReference type="InterPro" id="IPR037171">
    <property type="entry name" value="NagB/RpiA_transferase-like"/>
</dbReference>
<dbReference type="InterPro" id="IPR004788">
    <property type="entry name" value="Ribose5P_isomerase_type_A"/>
</dbReference>
<feature type="binding site" evidence="3">
    <location>
        <begin position="39"/>
        <end position="42"/>
    </location>
    <ligand>
        <name>substrate</name>
    </ligand>
</feature>
<keyword evidence="2 3" id="KW-0413">Isomerase</keyword>
<dbReference type="SUPFAM" id="SSF100950">
    <property type="entry name" value="NagB/RpiA/CoA transferase-like"/>
    <property type="match status" value="1"/>
</dbReference>
<dbReference type="OrthoDB" id="5870696at2"/>
<reference evidence="5" key="1">
    <citation type="submission" date="2016-10" db="EMBL/GenBank/DDBJ databases">
        <authorList>
            <person name="Varghese N."/>
            <person name="Submissions S."/>
        </authorList>
    </citation>
    <scope>NUCLEOTIDE SEQUENCE [LARGE SCALE GENOMIC DNA]</scope>
    <source>
        <strain evidence="5">DSM 21743</strain>
    </source>
</reference>
<dbReference type="Gene3D" id="3.40.50.1360">
    <property type="match status" value="1"/>
</dbReference>
<evidence type="ECO:0000256" key="1">
    <source>
        <dbReference type="ARBA" id="ARBA00001713"/>
    </source>
</evidence>
<feature type="binding site" evidence="3">
    <location>
        <position position="134"/>
    </location>
    <ligand>
        <name>substrate</name>
    </ligand>
</feature>
<dbReference type="AlphaFoldDB" id="A0A1H2MLD5"/>
<feature type="active site" description="Proton acceptor" evidence="3">
    <location>
        <position position="116"/>
    </location>
</feature>
<dbReference type="GO" id="GO:0009052">
    <property type="term" value="P:pentose-phosphate shunt, non-oxidative branch"/>
    <property type="evidence" value="ECO:0007669"/>
    <property type="project" value="UniProtKB-UniRule"/>
</dbReference>
<dbReference type="NCBIfam" id="TIGR00021">
    <property type="entry name" value="rpiA"/>
    <property type="match status" value="1"/>
</dbReference>
<comment type="pathway">
    <text evidence="3">Carbohydrate degradation; pentose phosphate pathway; D-ribose 5-phosphate from D-ribulose 5-phosphate (non-oxidative stage): step 1/1.</text>
</comment>
<gene>
    <name evidence="3" type="primary">rpiA</name>
    <name evidence="4" type="ORF">SAMN04488544_2267</name>
</gene>
<accession>A0A1H2MLD5</accession>
<evidence type="ECO:0000256" key="2">
    <source>
        <dbReference type="ARBA" id="ARBA00023235"/>
    </source>
</evidence>
<name>A0A1H2MLD5_9ACTN</name>
<evidence type="ECO:0000256" key="3">
    <source>
        <dbReference type="HAMAP-Rule" id="MF_00170"/>
    </source>
</evidence>
<dbReference type="GO" id="GO:0005829">
    <property type="term" value="C:cytosol"/>
    <property type="evidence" value="ECO:0007669"/>
    <property type="project" value="TreeGrafter"/>
</dbReference>
<evidence type="ECO:0000313" key="4">
    <source>
        <dbReference type="EMBL" id="SDU93835.1"/>
    </source>
</evidence>
<dbReference type="Proteomes" id="UP000198825">
    <property type="component" value="Chromosome I"/>
</dbReference>
<dbReference type="SUPFAM" id="SSF75445">
    <property type="entry name" value="D-ribose-5-phosphate isomerase (RpiA), lid domain"/>
    <property type="match status" value="1"/>
</dbReference>
<dbReference type="RefSeq" id="WP_091074501.1">
    <property type="nucleotide sequence ID" value="NZ_LT629799.1"/>
</dbReference>
<dbReference type="GO" id="GO:0004751">
    <property type="term" value="F:ribose-5-phosphate isomerase activity"/>
    <property type="evidence" value="ECO:0007669"/>
    <property type="project" value="UniProtKB-UniRule"/>
</dbReference>
<comment type="catalytic activity">
    <reaction evidence="1 3">
        <text>aldehydo-D-ribose 5-phosphate = D-ribulose 5-phosphate</text>
        <dbReference type="Rhea" id="RHEA:14657"/>
        <dbReference type="ChEBI" id="CHEBI:58121"/>
        <dbReference type="ChEBI" id="CHEBI:58273"/>
        <dbReference type="EC" id="5.3.1.6"/>
    </reaction>
</comment>
<dbReference type="EC" id="5.3.1.6" evidence="3"/>
<evidence type="ECO:0000313" key="5">
    <source>
        <dbReference type="Proteomes" id="UP000198825"/>
    </source>
</evidence>
<dbReference type="HAMAP" id="MF_00170">
    <property type="entry name" value="Rib_5P_isom_A"/>
    <property type="match status" value="1"/>
</dbReference>